<dbReference type="PATRIC" id="fig|487521.10.peg.4724"/>
<dbReference type="HOGENOM" id="CLU_2634288_0_0_11"/>
<sequence>MMTFRHYNDTDGTETFEARRIGQDPPKRQLKELQKLMAAMVVDEGQEIEATLIVRRMPRTKMRLEDLMLSGADTFGG</sequence>
<dbReference type="GeneID" id="77299815"/>
<evidence type="ECO:0000313" key="2">
    <source>
        <dbReference type="EMBL" id="AFC45937.1"/>
    </source>
</evidence>
<accession>H8IW53</accession>
<reference evidence="2 3" key="1">
    <citation type="journal article" date="2012" name="J. Bacteriol.">
        <title>Complete genome sequence of Mycobacterium intracellulare strain ATCC 13950T.</title>
        <authorList>
            <person name="Kim B.J."/>
            <person name="Choi B.S."/>
            <person name="Lim J.S."/>
            <person name="Choi I.Y."/>
            <person name="Lee J.H."/>
            <person name="Chun J."/>
            <person name="Kook Y.H."/>
            <person name="Kim B.J."/>
        </authorList>
    </citation>
    <scope>NUCLEOTIDE SEQUENCE [LARGE SCALE GENOMIC DNA]</scope>
    <source>
        <strain evidence="3">ATCC 13950 / DSM 43223 / JCM 6384 / NCTC 13025 / 3600</strain>
    </source>
</reference>
<dbReference type="KEGG" id="mia:OCU_47180"/>
<evidence type="ECO:0000256" key="1">
    <source>
        <dbReference type="SAM" id="MobiDB-lite"/>
    </source>
</evidence>
<evidence type="ECO:0000313" key="3">
    <source>
        <dbReference type="Proteomes" id="UP000008004"/>
    </source>
</evidence>
<dbReference type="RefSeq" id="WP_014381325.1">
    <property type="nucleotide sequence ID" value="NC_016946.1"/>
</dbReference>
<dbReference type="AlphaFoldDB" id="H8IW53"/>
<name>H8IW53_MYCIA</name>
<feature type="compositionally biased region" description="Basic and acidic residues" evidence="1">
    <location>
        <begin position="16"/>
        <end position="27"/>
    </location>
</feature>
<organism evidence="2 3">
    <name type="scientific">Mycobacterium intracellulare (strain ATCC 13950 / DSM 43223 / JCM 6384 / NCTC 13025 / 3600)</name>
    <dbReference type="NCBI Taxonomy" id="487521"/>
    <lineage>
        <taxon>Bacteria</taxon>
        <taxon>Bacillati</taxon>
        <taxon>Actinomycetota</taxon>
        <taxon>Actinomycetes</taxon>
        <taxon>Mycobacteriales</taxon>
        <taxon>Mycobacteriaceae</taxon>
        <taxon>Mycobacterium</taxon>
        <taxon>Mycobacterium avium complex (MAC)</taxon>
    </lineage>
</organism>
<proteinExistence type="predicted"/>
<feature type="region of interest" description="Disordered" evidence="1">
    <location>
        <begin position="1"/>
        <end position="27"/>
    </location>
</feature>
<gene>
    <name evidence="2" type="ordered locus">OCU_47180</name>
</gene>
<dbReference type="EMBL" id="CP003322">
    <property type="protein sequence ID" value="AFC45937.1"/>
    <property type="molecule type" value="Genomic_DNA"/>
</dbReference>
<protein>
    <submittedName>
        <fullName evidence="2">Uncharacterized protein</fullName>
    </submittedName>
</protein>
<dbReference type="Proteomes" id="UP000008004">
    <property type="component" value="Chromosome"/>
</dbReference>